<keyword evidence="4" id="KW-0378">Hydrolase</keyword>
<feature type="transmembrane region" description="Helical" evidence="8">
    <location>
        <begin position="243"/>
        <end position="264"/>
    </location>
</feature>
<feature type="transmembrane region" description="Helical" evidence="8">
    <location>
        <begin position="139"/>
        <end position="160"/>
    </location>
</feature>
<feature type="transmembrane region" description="Helical" evidence="8">
    <location>
        <begin position="24"/>
        <end position="42"/>
    </location>
</feature>
<accession>A0A848KL72</accession>
<feature type="transmembrane region" description="Helical" evidence="8">
    <location>
        <begin position="99"/>
        <end position="127"/>
    </location>
</feature>
<evidence type="ECO:0000259" key="9">
    <source>
        <dbReference type="SMART" id="SM00014"/>
    </source>
</evidence>
<dbReference type="InterPro" id="IPR000326">
    <property type="entry name" value="PAP2/HPO"/>
</dbReference>
<keyword evidence="2" id="KW-1003">Cell membrane</keyword>
<evidence type="ECO:0000256" key="3">
    <source>
        <dbReference type="ARBA" id="ARBA00022692"/>
    </source>
</evidence>
<keyword evidence="11" id="KW-1185">Reference proteome</keyword>
<comment type="caution">
    <text evidence="10">The sequence shown here is derived from an EMBL/GenBank/DDBJ whole genome shotgun (WGS) entry which is preliminary data.</text>
</comment>
<dbReference type="GO" id="GO:0016787">
    <property type="term" value="F:hydrolase activity"/>
    <property type="evidence" value="ECO:0007669"/>
    <property type="project" value="UniProtKB-KW"/>
</dbReference>
<organism evidence="10 11">
    <name type="scientific">Antrihabitans stalactiti</name>
    <dbReference type="NCBI Taxonomy" id="2584121"/>
    <lineage>
        <taxon>Bacteria</taxon>
        <taxon>Bacillati</taxon>
        <taxon>Actinomycetota</taxon>
        <taxon>Actinomycetes</taxon>
        <taxon>Mycobacteriales</taxon>
        <taxon>Nocardiaceae</taxon>
        <taxon>Antrihabitans</taxon>
    </lineage>
</organism>
<keyword evidence="6 8" id="KW-0472">Membrane</keyword>
<keyword evidence="5 8" id="KW-1133">Transmembrane helix</keyword>
<evidence type="ECO:0000256" key="8">
    <source>
        <dbReference type="SAM" id="Phobius"/>
    </source>
</evidence>
<feature type="transmembrane region" description="Helical" evidence="8">
    <location>
        <begin position="215"/>
        <end position="237"/>
    </location>
</feature>
<dbReference type="InterPro" id="IPR036938">
    <property type="entry name" value="PAP2/HPO_sf"/>
</dbReference>
<feature type="compositionally biased region" description="Polar residues" evidence="7">
    <location>
        <begin position="289"/>
        <end position="307"/>
    </location>
</feature>
<comment type="subcellular location">
    <subcellularLocation>
        <location evidence="1">Cell membrane</location>
        <topology evidence="1">Multi-pass membrane protein</topology>
    </subcellularLocation>
</comment>
<dbReference type="Gene3D" id="1.20.144.10">
    <property type="entry name" value="Phosphatidic acid phosphatase type 2/haloperoxidase"/>
    <property type="match status" value="1"/>
</dbReference>
<evidence type="ECO:0000256" key="4">
    <source>
        <dbReference type="ARBA" id="ARBA00022801"/>
    </source>
</evidence>
<dbReference type="RefSeq" id="WP_169593191.1">
    <property type="nucleotide sequence ID" value="NZ_VCQU01000012.1"/>
</dbReference>
<keyword evidence="3 8" id="KW-0812">Transmembrane</keyword>
<dbReference type="Pfam" id="PF01569">
    <property type="entry name" value="PAP2"/>
    <property type="match status" value="1"/>
</dbReference>
<dbReference type="Proteomes" id="UP000535543">
    <property type="component" value="Unassembled WGS sequence"/>
</dbReference>
<dbReference type="PANTHER" id="PTHR14969">
    <property type="entry name" value="SPHINGOSINE-1-PHOSPHATE PHOSPHOHYDROLASE"/>
    <property type="match status" value="1"/>
</dbReference>
<feature type="region of interest" description="Disordered" evidence="7">
    <location>
        <begin position="271"/>
        <end position="321"/>
    </location>
</feature>
<gene>
    <name evidence="10" type="ORF">FGL95_26745</name>
</gene>
<dbReference type="CDD" id="cd03392">
    <property type="entry name" value="PAP2_like_2"/>
    <property type="match status" value="1"/>
</dbReference>
<feature type="transmembrane region" description="Helical" evidence="8">
    <location>
        <begin position="180"/>
        <end position="203"/>
    </location>
</feature>
<dbReference type="GO" id="GO:0005886">
    <property type="term" value="C:plasma membrane"/>
    <property type="evidence" value="ECO:0007669"/>
    <property type="project" value="UniProtKB-SubCell"/>
</dbReference>
<evidence type="ECO:0000256" key="7">
    <source>
        <dbReference type="SAM" id="MobiDB-lite"/>
    </source>
</evidence>
<feature type="transmembrane region" description="Helical" evidence="8">
    <location>
        <begin position="54"/>
        <end position="79"/>
    </location>
</feature>
<sequence>MNGPRGVVETLITEIVTEVTTAEIAVWTIMVASAVVVFSIFAQRRARSELNVAAILGWSCVRIAALIAVFVVLAVQVARSGWLTGADTATLDWFLAHRSVVWTTLAVAVTTVGGPGGVVLIATVLAAGIGWQRRAIGPAMLVLSPVALAAAASTLVKLVVRRERPPVSAHLMTETDFSFPSGHVTATTALAGAVLLVVWMDPAAGTHTRRTARKFFAIFAAVAVVAAVMLTRLYLGVHWLTDVLAGALLGTTAVLATALVVTAIRLHPDRDREDTVTGHPTPLTRHTVRNSSARHGSVTPDTFSAATQRRPERLARPSPSP</sequence>
<reference evidence="10 11" key="1">
    <citation type="submission" date="2019-05" db="EMBL/GenBank/DDBJ databases">
        <authorList>
            <person name="Lee S.D."/>
        </authorList>
    </citation>
    <scope>NUCLEOTIDE SEQUENCE [LARGE SCALE GENOMIC DNA]</scope>
    <source>
        <strain evidence="10 11">YC2-7</strain>
    </source>
</reference>
<evidence type="ECO:0000256" key="5">
    <source>
        <dbReference type="ARBA" id="ARBA00022989"/>
    </source>
</evidence>
<evidence type="ECO:0000256" key="6">
    <source>
        <dbReference type="ARBA" id="ARBA00023136"/>
    </source>
</evidence>
<evidence type="ECO:0000313" key="10">
    <source>
        <dbReference type="EMBL" id="NMN98638.1"/>
    </source>
</evidence>
<evidence type="ECO:0000256" key="1">
    <source>
        <dbReference type="ARBA" id="ARBA00004651"/>
    </source>
</evidence>
<reference evidence="10 11" key="2">
    <citation type="submission" date="2020-06" db="EMBL/GenBank/DDBJ databases">
        <title>Antribacter stalactiti gen. nov., sp. nov., a new member of the family Nacardiaceae isolated from a cave.</title>
        <authorList>
            <person name="Kim I.S."/>
        </authorList>
    </citation>
    <scope>NUCLEOTIDE SEQUENCE [LARGE SCALE GENOMIC DNA]</scope>
    <source>
        <strain evidence="10 11">YC2-7</strain>
    </source>
</reference>
<dbReference type="SMART" id="SM00014">
    <property type="entry name" value="acidPPc"/>
    <property type="match status" value="1"/>
</dbReference>
<proteinExistence type="predicted"/>
<feature type="domain" description="Phosphatidic acid phosphatase type 2/haloperoxidase" evidence="9">
    <location>
        <begin position="139"/>
        <end position="258"/>
    </location>
</feature>
<dbReference type="AlphaFoldDB" id="A0A848KL72"/>
<evidence type="ECO:0000256" key="2">
    <source>
        <dbReference type="ARBA" id="ARBA00022475"/>
    </source>
</evidence>
<protein>
    <submittedName>
        <fullName evidence="10">Phosphatase PAP2 family protein</fullName>
    </submittedName>
</protein>
<dbReference type="SUPFAM" id="SSF48317">
    <property type="entry name" value="Acid phosphatase/Vanadium-dependent haloperoxidase"/>
    <property type="match status" value="1"/>
</dbReference>
<dbReference type="EMBL" id="VCQU01000012">
    <property type="protein sequence ID" value="NMN98638.1"/>
    <property type="molecule type" value="Genomic_DNA"/>
</dbReference>
<dbReference type="PANTHER" id="PTHR14969:SF62">
    <property type="entry name" value="DECAPRENYLPHOSPHORYL-5-PHOSPHORIBOSE PHOSPHATASE RV3807C-RELATED"/>
    <property type="match status" value="1"/>
</dbReference>
<evidence type="ECO:0000313" key="11">
    <source>
        <dbReference type="Proteomes" id="UP000535543"/>
    </source>
</evidence>
<name>A0A848KL72_9NOCA</name>